<reference evidence="1" key="1">
    <citation type="journal article" date="2023" name="Mol. Phylogenet. Evol.">
        <title>Genome-scale phylogeny and comparative genomics of the fungal order Sordariales.</title>
        <authorList>
            <person name="Hensen N."/>
            <person name="Bonometti L."/>
            <person name="Westerberg I."/>
            <person name="Brannstrom I.O."/>
            <person name="Guillou S."/>
            <person name="Cros-Aarteil S."/>
            <person name="Calhoun S."/>
            <person name="Haridas S."/>
            <person name="Kuo A."/>
            <person name="Mondo S."/>
            <person name="Pangilinan J."/>
            <person name="Riley R."/>
            <person name="LaButti K."/>
            <person name="Andreopoulos B."/>
            <person name="Lipzen A."/>
            <person name="Chen C."/>
            <person name="Yan M."/>
            <person name="Daum C."/>
            <person name="Ng V."/>
            <person name="Clum A."/>
            <person name="Steindorff A."/>
            <person name="Ohm R.A."/>
            <person name="Martin F."/>
            <person name="Silar P."/>
            <person name="Natvig D.O."/>
            <person name="Lalanne C."/>
            <person name="Gautier V."/>
            <person name="Ament-Velasquez S.L."/>
            <person name="Kruys A."/>
            <person name="Hutchinson M.I."/>
            <person name="Powell A.J."/>
            <person name="Barry K."/>
            <person name="Miller A.N."/>
            <person name="Grigoriev I.V."/>
            <person name="Debuchy R."/>
            <person name="Gladieux P."/>
            <person name="Hiltunen Thoren M."/>
            <person name="Johannesson H."/>
        </authorList>
    </citation>
    <scope>NUCLEOTIDE SEQUENCE</scope>
    <source>
        <strain evidence="1">CBS 123565</strain>
    </source>
</reference>
<reference evidence="1" key="2">
    <citation type="submission" date="2023-05" db="EMBL/GenBank/DDBJ databases">
        <authorList>
            <consortium name="Lawrence Berkeley National Laboratory"/>
            <person name="Steindorff A."/>
            <person name="Hensen N."/>
            <person name="Bonometti L."/>
            <person name="Westerberg I."/>
            <person name="Brannstrom I.O."/>
            <person name="Guillou S."/>
            <person name="Cros-Aarteil S."/>
            <person name="Calhoun S."/>
            <person name="Haridas S."/>
            <person name="Kuo A."/>
            <person name="Mondo S."/>
            <person name="Pangilinan J."/>
            <person name="Riley R."/>
            <person name="Labutti K."/>
            <person name="Andreopoulos B."/>
            <person name="Lipzen A."/>
            <person name="Chen C."/>
            <person name="Yanf M."/>
            <person name="Daum C."/>
            <person name="Ng V."/>
            <person name="Clum A."/>
            <person name="Ohm R."/>
            <person name="Martin F."/>
            <person name="Silar P."/>
            <person name="Natvig D."/>
            <person name="Lalanne C."/>
            <person name="Gautier V."/>
            <person name="Ament-Velasquez S.L."/>
            <person name="Kruys A."/>
            <person name="Hutchinson M.I."/>
            <person name="Powell A.J."/>
            <person name="Barry K."/>
            <person name="Miller A.N."/>
            <person name="Grigoriev I.V."/>
            <person name="Debuchy R."/>
            <person name="Gladieux P."/>
            <person name="Thoren M.H."/>
            <person name="Johannesson H."/>
        </authorList>
    </citation>
    <scope>NUCLEOTIDE SEQUENCE</scope>
    <source>
        <strain evidence="1">CBS 123565</strain>
    </source>
</reference>
<name>A0AAN6UEG6_9PEZI</name>
<evidence type="ECO:0000313" key="1">
    <source>
        <dbReference type="EMBL" id="KAK4131174.1"/>
    </source>
</evidence>
<keyword evidence="2" id="KW-1185">Reference proteome</keyword>
<protein>
    <submittedName>
        <fullName evidence="1">Uncharacterized protein</fullName>
    </submittedName>
</protein>
<gene>
    <name evidence="1" type="ORF">BT67DRAFT_163607</name>
</gene>
<sequence>MSAGTAGWTLAVASSNHPFTWTTESTRRALAQRPCSRPRRPTFRSGVLVRMAMVCICCVHEGRQPSSSRQAACHGPGCGPCADLARLPVAARGGMLSRPAHGLSGGLLQLTLGERRQHKTAGAAAAACSRHTVLDLAARLGDGGIGLAFHVEAAQNACGWCQLTSREPHRPSCREARAAMPDRLNFSPASMLRSCARECPMAAGES</sequence>
<organism evidence="1 2">
    <name type="scientific">Trichocladium antarcticum</name>
    <dbReference type="NCBI Taxonomy" id="1450529"/>
    <lineage>
        <taxon>Eukaryota</taxon>
        <taxon>Fungi</taxon>
        <taxon>Dikarya</taxon>
        <taxon>Ascomycota</taxon>
        <taxon>Pezizomycotina</taxon>
        <taxon>Sordariomycetes</taxon>
        <taxon>Sordariomycetidae</taxon>
        <taxon>Sordariales</taxon>
        <taxon>Chaetomiaceae</taxon>
        <taxon>Trichocladium</taxon>
    </lineage>
</organism>
<dbReference type="EMBL" id="MU853427">
    <property type="protein sequence ID" value="KAK4131174.1"/>
    <property type="molecule type" value="Genomic_DNA"/>
</dbReference>
<dbReference type="Proteomes" id="UP001304895">
    <property type="component" value="Unassembled WGS sequence"/>
</dbReference>
<proteinExistence type="predicted"/>
<dbReference type="AlphaFoldDB" id="A0AAN6UEG6"/>
<comment type="caution">
    <text evidence="1">The sequence shown here is derived from an EMBL/GenBank/DDBJ whole genome shotgun (WGS) entry which is preliminary data.</text>
</comment>
<evidence type="ECO:0000313" key="2">
    <source>
        <dbReference type="Proteomes" id="UP001304895"/>
    </source>
</evidence>
<accession>A0AAN6UEG6</accession>